<keyword evidence="3" id="KW-1185">Reference proteome</keyword>
<dbReference type="OrthoDB" id="10455357at2759"/>
<dbReference type="GeneID" id="81458526"/>
<reference evidence="2" key="2">
    <citation type="journal article" date="2023" name="IMA Fungus">
        <title>Comparative genomic study of the Penicillium genus elucidates a diverse pangenome and 15 lateral gene transfer events.</title>
        <authorList>
            <person name="Petersen C."/>
            <person name="Sorensen T."/>
            <person name="Nielsen M.R."/>
            <person name="Sondergaard T.E."/>
            <person name="Sorensen J.L."/>
            <person name="Fitzpatrick D.A."/>
            <person name="Frisvad J.C."/>
            <person name="Nielsen K.L."/>
        </authorList>
    </citation>
    <scope>NUCLEOTIDE SEQUENCE</scope>
    <source>
        <strain evidence="2">IBT 3081</strain>
    </source>
</reference>
<evidence type="ECO:0000313" key="2">
    <source>
        <dbReference type="EMBL" id="KAJ5383702.1"/>
    </source>
</evidence>
<gene>
    <name evidence="2" type="ORF">N7517_001613</name>
</gene>
<dbReference type="AlphaFoldDB" id="A0A9W9SSB8"/>
<name>A0A9W9SSB8_9EURO</name>
<evidence type="ECO:0000256" key="1">
    <source>
        <dbReference type="SAM" id="MobiDB-lite"/>
    </source>
</evidence>
<feature type="compositionally biased region" description="Basic residues" evidence="1">
    <location>
        <begin position="212"/>
        <end position="227"/>
    </location>
</feature>
<proteinExistence type="predicted"/>
<accession>A0A9W9SSB8</accession>
<protein>
    <submittedName>
        <fullName evidence="2">Uncharacterized protein</fullName>
    </submittedName>
</protein>
<evidence type="ECO:0000313" key="3">
    <source>
        <dbReference type="Proteomes" id="UP001147752"/>
    </source>
</evidence>
<dbReference type="RefSeq" id="XP_056583478.1">
    <property type="nucleotide sequence ID" value="XM_056719343.1"/>
</dbReference>
<reference evidence="2" key="1">
    <citation type="submission" date="2022-12" db="EMBL/GenBank/DDBJ databases">
        <authorList>
            <person name="Petersen C."/>
        </authorList>
    </citation>
    <scope>NUCLEOTIDE SEQUENCE</scope>
    <source>
        <strain evidence="2">IBT 3081</strain>
    </source>
</reference>
<dbReference type="EMBL" id="JAPZBT010000001">
    <property type="protein sequence ID" value="KAJ5383702.1"/>
    <property type="molecule type" value="Genomic_DNA"/>
</dbReference>
<feature type="region of interest" description="Disordered" evidence="1">
    <location>
        <begin position="198"/>
        <end position="237"/>
    </location>
</feature>
<comment type="caution">
    <text evidence="2">The sequence shown here is derived from an EMBL/GenBank/DDBJ whole genome shotgun (WGS) entry which is preliminary data.</text>
</comment>
<sequence>MDFLSDSDEDFKPESFQPFTPDFDIVQRWRWLNELYHKFSRPPYTSMTDKMKIIIATNRLCNTYRERWQLLKEWAPPEERERLKTWKAFEEWTLTLLNISGEFGLVEMYTNARHKPSQDPSQFRTYLCAIEAELEKQFEPRSQKEQSLTFLVKLDPELQCDTRQGCIGSKGQLPENLPEMVRLASARWRARKSALEIMHQADHGKGSGSSRGNHRGRARCSRNRRGRGNISNKQQIA</sequence>
<dbReference type="Proteomes" id="UP001147752">
    <property type="component" value="Unassembled WGS sequence"/>
</dbReference>
<organism evidence="2 3">
    <name type="scientific">Penicillium concentricum</name>
    <dbReference type="NCBI Taxonomy" id="293559"/>
    <lineage>
        <taxon>Eukaryota</taxon>
        <taxon>Fungi</taxon>
        <taxon>Dikarya</taxon>
        <taxon>Ascomycota</taxon>
        <taxon>Pezizomycotina</taxon>
        <taxon>Eurotiomycetes</taxon>
        <taxon>Eurotiomycetidae</taxon>
        <taxon>Eurotiales</taxon>
        <taxon>Aspergillaceae</taxon>
        <taxon>Penicillium</taxon>
    </lineage>
</organism>